<evidence type="ECO:0000256" key="1">
    <source>
        <dbReference type="SAM" id="MobiDB-lite"/>
    </source>
</evidence>
<sequence length="191" mass="20627">MVGPIRLRSATEGDTSSVRSDSSAPSVAQTLDYMCLHPGHDQSEEPEPDCTSNGDGTIFYQSHVRQREGPVPRSGPYVYHYAATTLPESMIACRDHTIATVKFSMQSATTNDLDSTAAQCFKSREGQRPFNASDLSADCKSLFLLAPGWTEGCMVEKITAGYLDPDGDCFPALGPGEPAVLSGLRFRVIND</sequence>
<keyword evidence="3" id="KW-1185">Reference proteome</keyword>
<accession>A0A1B9GJF1</accession>
<dbReference type="AlphaFoldDB" id="A0A1B9GJF1"/>
<evidence type="ECO:0000313" key="2">
    <source>
        <dbReference type="EMBL" id="OCF31224.1"/>
    </source>
</evidence>
<feature type="compositionally biased region" description="Low complexity" evidence="1">
    <location>
        <begin position="16"/>
        <end position="26"/>
    </location>
</feature>
<dbReference type="Proteomes" id="UP000092666">
    <property type="component" value="Unassembled WGS sequence"/>
</dbReference>
<protein>
    <submittedName>
        <fullName evidence="2">Uncharacterized protein</fullName>
    </submittedName>
</protein>
<gene>
    <name evidence="2" type="ORF">I316_07193</name>
</gene>
<name>A0A1B9GJF1_9TREE</name>
<feature type="region of interest" description="Disordered" evidence="1">
    <location>
        <begin position="1"/>
        <end position="26"/>
    </location>
</feature>
<evidence type="ECO:0000313" key="3">
    <source>
        <dbReference type="Proteomes" id="UP000092666"/>
    </source>
</evidence>
<organism evidence="2 3">
    <name type="scientific">Kwoniella heveanensis BCC8398</name>
    <dbReference type="NCBI Taxonomy" id="1296120"/>
    <lineage>
        <taxon>Eukaryota</taxon>
        <taxon>Fungi</taxon>
        <taxon>Dikarya</taxon>
        <taxon>Basidiomycota</taxon>
        <taxon>Agaricomycotina</taxon>
        <taxon>Tremellomycetes</taxon>
        <taxon>Tremellales</taxon>
        <taxon>Cryptococcaceae</taxon>
        <taxon>Kwoniella</taxon>
    </lineage>
</organism>
<reference evidence="3" key="2">
    <citation type="submission" date="2013-12" db="EMBL/GenBank/DDBJ databases">
        <title>Evolution of pathogenesis and genome organization in the Tremellales.</title>
        <authorList>
            <person name="Cuomo C."/>
            <person name="Litvintseva A."/>
            <person name="Heitman J."/>
            <person name="Chen Y."/>
            <person name="Sun S."/>
            <person name="Springer D."/>
            <person name="Dromer F."/>
            <person name="Young S."/>
            <person name="Zeng Q."/>
            <person name="Chapman S."/>
            <person name="Gujja S."/>
            <person name="Saif S."/>
            <person name="Birren B."/>
        </authorList>
    </citation>
    <scope>NUCLEOTIDE SEQUENCE [LARGE SCALE GENOMIC DNA]</scope>
    <source>
        <strain evidence="3">BCC8398</strain>
    </source>
</reference>
<reference evidence="2 3" key="1">
    <citation type="submission" date="2013-07" db="EMBL/GenBank/DDBJ databases">
        <title>The Genome Sequence of Cryptococcus heveanensis BCC8398.</title>
        <authorList>
            <consortium name="The Broad Institute Genome Sequencing Platform"/>
            <person name="Cuomo C."/>
            <person name="Litvintseva A."/>
            <person name="Chen Y."/>
            <person name="Heitman J."/>
            <person name="Sun S."/>
            <person name="Springer D."/>
            <person name="Dromer F."/>
            <person name="Young S.K."/>
            <person name="Zeng Q."/>
            <person name="Gargeya S."/>
            <person name="Fitzgerald M."/>
            <person name="Abouelleil A."/>
            <person name="Alvarado L."/>
            <person name="Berlin A.M."/>
            <person name="Chapman S.B."/>
            <person name="Dewar J."/>
            <person name="Goldberg J."/>
            <person name="Griggs A."/>
            <person name="Gujja S."/>
            <person name="Hansen M."/>
            <person name="Howarth C."/>
            <person name="Imamovic A."/>
            <person name="Larimer J."/>
            <person name="McCowan C."/>
            <person name="Murphy C."/>
            <person name="Pearson M."/>
            <person name="Priest M."/>
            <person name="Roberts A."/>
            <person name="Saif S."/>
            <person name="Shea T."/>
            <person name="Sykes S."/>
            <person name="Wortman J."/>
            <person name="Nusbaum C."/>
            <person name="Birren B."/>
        </authorList>
    </citation>
    <scope>NUCLEOTIDE SEQUENCE [LARGE SCALE GENOMIC DNA]</scope>
    <source>
        <strain evidence="2 3">BCC8398</strain>
    </source>
</reference>
<proteinExistence type="predicted"/>
<dbReference type="EMBL" id="KV700137">
    <property type="protein sequence ID" value="OCF31224.1"/>
    <property type="molecule type" value="Genomic_DNA"/>
</dbReference>